<evidence type="ECO:0000256" key="1">
    <source>
        <dbReference type="SAM" id="MobiDB-lite"/>
    </source>
</evidence>
<feature type="compositionally biased region" description="Low complexity" evidence="1">
    <location>
        <begin position="70"/>
        <end position="84"/>
    </location>
</feature>
<name>C0P8J7_MAIZE</name>
<reference evidence="2" key="1">
    <citation type="journal article" date="2009" name="PLoS Genet.">
        <title>Sequencing, mapping, and analysis of 27,455 maize full-length cDNAs.</title>
        <authorList>
            <person name="Soderlund C."/>
            <person name="Descour A."/>
            <person name="Kudrna D."/>
            <person name="Bomhoff M."/>
            <person name="Boyd L."/>
            <person name="Currie J."/>
            <person name="Angelova A."/>
            <person name="Collura K."/>
            <person name="Wissotski M."/>
            <person name="Ashley E."/>
            <person name="Morrow D."/>
            <person name="Fernandes J."/>
            <person name="Walbot V."/>
            <person name="Yu Y."/>
        </authorList>
    </citation>
    <scope>NUCLEOTIDE SEQUENCE</scope>
    <source>
        <strain evidence="2">B73</strain>
    </source>
</reference>
<organism evidence="2">
    <name type="scientific">Zea mays</name>
    <name type="common">Maize</name>
    <dbReference type="NCBI Taxonomy" id="4577"/>
    <lineage>
        <taxon>Eukaryota</taxon>
        <taxon>Viridiplantae</taxon>
        <taxon>Streptophyta</taxon>
        <taxon>Embryophyta</taxon>
        <taxon>Tracheophyta</taxon>
        <taxon>Spermatophyta</taxon>
        <taxon>Magnoliopsida</taxon>
        <taxon>Liliopsida</taxon>
        <taxon>Poales</taxon>
        <taxon>Poaceae</taxon>
        <taxon>PACMAD clade</taxon>
        <taxon>Panicoideae</taxon>
        <taxon>Andropogonodae</taxon>
        <taxon>Andropogoneae</taxon>
        <taxon>Tripsacinae</taxon>
        <taxon>Zea</taxon>
    </lineage>
</organism>
<accession>C0P8J7</accession>
<reference evidence="2" key="2">
    <citation type="submission" date="2012-06" db="EMBL/GenBank/DDBJ databases">
        <authorList>
            <person name="Yu Y."/>
            <person name="Currie J."/>
            <person name="Lomeli R."/>
            <person name="Angelova A."/>
            <person name="Collura K."/>
            <person name="Wissotski M."/>
            <person name="Campos D."/>
            <person name="Kudrna D."/>
            <person name="Golser W."/>
            <person name="Ashely E."/>
            <person name="Descour A."/>
            <person name="Fernandes J."/>
            <person name="Soderlund C."/>
            <person name="Walbot V."/>
        </authorList>
    </citation>
    <scope>NUCLEOTIDE SEQUENCE</scope>
    <source>
        <strain evidence="2">B73</strain>
    </source>
</reference>
<dbReference type="EMBL" id="BT064616">
    <property type="protein sequence ID" value="ACN29313.1"/>
    <property type="molecule type" value="mRNA"/>
</dbReference>
<proteinExistence type="evidence at transcript level"/>
<sequence length="203" mass="21308">MRPSYYCRPWFTRAAAAAMDAPTPPGRAASYRSTSLSASSSPVARASAASLASTPQARRLRRTRSPPAPCRSLSCSRPSSTPRTPRLALLFRRKRCPGRPRTPCVLDAEARHARLGDGDPTVSGCVGGLVAGHDAEAAFAPGCGLHDGSGLAPGRLPQHGVLRGLHHGRVLQPGGRPGQLSLDGEHVCCCSWLIMESDASLLA</sequence>
<protein>
    <submittedName>
        <fullName evidence="2">Uncharacterized protein</fullName>
    </submittedName>
</protein>
<dbReference type="AlphaFoldDB" id="C0P8J7"/>
<feature type="region of interest" description="Disordered" evidence="1">
    <location>
        <begin position="47"/>
        <end position="84"/>
    </location>
</feature>
<evidence type="ECO:0000313" key="2">
    <source>
        <dbReference type="EMBL" id="ACN29313.1"/>
    </source>
</evidence>